<accession>A0A370HKI8</accession>
<protein>
    <submittedName>
        <fullName evidence="2">Xanthine dehydrogenase molybdenum binding subunit apoprotein</fullName>
    </submittedName>
</protein>
<dbReference type="InterPro" id="IPR037165">
    <property type="entry name" value="AldOxase/xan_DH_Mopterin-bd_sf"/>
</dbReference>
<keyword evidence="3" id="KW-1185">Reference proteome</keyword>
<sequence>MTLETVGRHRIPTAYGGTQSLVHGDRTGAGLGVGVSARRPDGVLKVTGEFAYSSDLWLAGTVWATTVRSPHASARIRSIDISEALAVDGVRAVLTHEDVPGAKTYGMKVADQPVLAIDRVRYQGEPVALVAADHPETARRAATLVKVDYEELDPLTDAERALDPEAPRLHEGPNLVRHVRIRHGDMTQARAAAEVVVTGEYEVGMQDQAFLGPESGLAVPDADGGVELYVSSQWLHKDLEQLAPCLALPPERVRLTMAGVGGAFGGREDLSVHVHACMLALRLGAPVKMVYNRYESFFGHVHRHPAKMRYEHGATRDGKLVYVKARLVLDGGAYTSTSPVVIANACYFVAGAYEVPHAEIDGLAVYTNNPPCGAMRGFGAVQSAYGCESNMDRLARALGMDPLELRRRNAMTTGTILPTGQPVDGPAPVRELLDALRARPLPPAVTGRDARMLPGGVGNTTHGEGIRRGVGYAVGVKAIGYSGGVDDISTARVTLSVSAGDPVVSVHTAAAECGQGITTVQSQIATTELGVSRVVILPADTRIGDAGSASASRMTWMSAGAVQGACRQVAGEVLRRAAIVTAREANGLVLRDNAVADLLTGATVASLHDVLGQDAVEAVFEYHHRPTQVIDPESGQGNAHIAFAFCAHRAVVDVDVELGLVRVVELAAAQDVGKAMNPMAVEGQIEGGSAQGLGLALMEEILLDDRGRLRNPSFTDYLIPTMLDVPPMPISLFEFPHPDSPYGLNGVGEPPTLSSTPAILNALRDATGLPLPRVPVRPDDIALRVGG</sequence>
<evidence type="ECO:0000313" key="3">
    <source>
        <dbReference type="Proteomes" id="UP000255355"/>
    </source>
</evidence>
<dbReference type="EMBL" id="QQAZ01000001">
    <property type="protein sequence ID" value="RDI56039.1"/>
    <property type="molecule type" value="Genomic_DNA"/>
</dbReference>
<proteinExistence type="predicted"/>
<comment type="caution">
    <text evidence="2">The sequence shown here is derived from an EMBL/GenBank/DDBJ whole genome shotgun (WGS) entry which is preliminary data.</text>
</comment>
<dbReference type="Gene3D" id="3.30.365.10">
    <property type="entry name" value="Aldehyde oxidase/xanthine dehydrogenase, molybdopterin binding domain"/>
    <property type="match status" value="4"/>
</dbReference>
<reference evidence="2 3" key="1">
    <citation type="submission" date="2018-07" db="EMBL/GenBank/DDBJ databases">
        <title>Genomic Encyclopedia of Type Strains, Phase IV (KMG-IV): sequencing the most valuable type-strain genomes for metagenomic binning, comparative biology and taxonomic classification.</title>
        <authorList>
            <person name="Goeker M."/>
        </authorList>
    </citation>
    <scope>NUCLEOTIDE SEQUENCE [LARGE SCALE GENOMIC DNA]</scope>
    <source>
        <strain evidence="2 3">DSM 44952</strain>
    </source>
</reference>
<dbReference type="InterPro" id="IPR036856">
    <property type="entry name" value="Ald_Oxase/Xan_DH_a/b_sf"/>
</dbReference>
<evidence type="ECO:0000259" key="1">
    <source>
        <dbReference type="SMART" id="SM01008"/>
    </source>
</evidence>
<dbReference type="InterPro" id="IPR017609">
    <property type="entry name" value="Xanthine_dehydrogenase_dsu"/>
</dbReference>
<dbReference type="Pfam" id="PF01315">
    <property type="entry name" value="Ald_Xan_dh_C"/>
    <property type="match status" value="1"/>
</dbReference>
<dbReference type="SMART" id="SM01008">
    <property type="entry name" value="Ald_Xan_dh_C"/>
    <property type="match status" value="1"/>
</dbReference>
<feature type="domain" description="Aldehyde oxidase/xanthine dehydrogenase a/b hammerhead" evidence="1">
    <location>
        <begin position="47"/>
        <end position="153"/>
    </location>
</feature>
<dbReference type="Pfam" id="PF02738">
    <property type="entry name" value="MoCoBD_1"/>
    <property type="match status" value="1"/>
</dbReference>
<evidence type="ECO:0000313" key="2">
    <source>
        <dbReference type="EMBL" id="RDI56039.1"/>
    </source>
</evidence>
<dbReference type="InterPro" id="IPR016208">
    <property type="entry name" value="Ald_Oxase/xanthine_DH-like"/>
</dbReference>
<dbReference type="SUPFAM" id="SSF56003">
    <property type="entry name" value="Molybdenum cofactor-binding domain"/>
    <property type="match status" value="1"/>
</dbReference>
<dbReference type="PANTHER" id="PTHR11908">
    <property type="entry name" value="XANTHINE DEHYDROGENASE"/>
    <property type="match status" value="1"/>
</dbReference>
<dbReference type="Proteomes" id="UP000255355">
    <property type="component" value="Unassembled WGS sequence"/>
</dbReference>
<dbReference type="Pfam" id="PF20256">
    <property type="entry name" value="MoCoBD_2"/>
    <property type="match status" value="1"/>
</dbReference>
<dbReference type="AlphaFoldDB" id="A0A370HKI8"/>
<gene>
    <name evidence="2" type="ORF">DFR68_101876</name>
</gene>
<dbReference type="PANTHER" id="PTHR11908:SF157">
    <property type="entry name" value="XANTHINE DEHYDROGENASE SUBUNIT D-RELATED"/>
    <property type="match status" value="1"/>
</dbReference>
<dbReference type="InterPro" id="IPR000674">
    <property type="entry name" value="Ald_Oxase/Xan_DH_a/b"/>
</dbReference>
<dbReference type="Gene3D" id="3.90.1170.50">
    <property type="entry name" value="Aldehyde oxidase/xanthine dehydrogenase, a/b hammerhead"/>
    <property type="match status" value="1"/>
</dbReference>
<dbReference type="RefSeq" id="WP_084519302.1">
    <property type="nucleotide sequence ID" value="NZ_QQAZ01000001.1"/>
</dbReference>
<name>A0A370HKI8_9NOCA</name>
<dbReference type="InterPro" id="IPR008274">
    <property type="entry name" value="AldOxase/xan_DH_MoCoBD1"/>
</dbReference>
<organism evidence="2 3">
    <name type="scientific">Nocardia mexicana</name>
    <dbReference type="NCBI Taxonomy" id="279262"/>
    <lineage>
        <taxon>Bacteria</taxon>
        <taxon>Bacillati</taxon>
        <taxon>Actinomycetota</taxon>
        <taxon>Actinomycetes</taxon>
        <taxon>Mycobacteriales</taxon>
        <taxon>Nocardiaceae</taxon>
        <taxon>Nocardia</taxon>
    </lineage>
</organism>
<dbReference type="STRING" id="1210089.GCA_001613165_01838"/>
<dbReference type="InterPro" id="IPR046867">
    <property type="entry name" value="AldOxase/xan_DH_MoCoBD2"/>
</dbReference>
<dbReference type="OrthoDB" id="9758509at2"/>
<dbReference type="GO" id="GO:0016491">
    <property type="term" value="F:oxidoreductase activity"/>
    <property type="evidence" value="ECO:0007669"/>
    <property type="project" value="InterPro"/>
</dbReference>
<dbReference type="GO" id="GO:0005506">
    <property type="term" value="F:iron ion binding"/>
    <property type="evidence" value="ECO:0007669"/>
    <property type="project" value="InterPro"/>
</dbReference>
<dbReference type="NCBIfam" id="TIGR03196">
    <property type="entry name" value="pucD"/>
    <property type="match status" value="1"/>
</dbReference>
<dbReference type="SUPFAM" id="SSF54665">
    <property type="entry name" value="CO dehydrogenase molybdoprotein N-domain-like"/>
    <property type="match status" value="1"/>
</dbReference>